<evidence type="ECO:0000256" key="2">
    <source>
        <dbReference type="ARBA" id="ARBA00022514"/>
    </source>
</evidence>
<keyword evidence="13" id="KW-1185">Reference proteome</keyword>
<keyword evidence="4" id="KW-0413">Isomerase</keyword>
<dbReference type="Gene3D" id="3.30.429.10">
    <property type="entry name" value="Macrophage Migration Inhibitory Factor"/>
    <property type="match status" value="1"/>
</dbReference>
<evidence type="ECO:0000256" key="11">
    <source>
        <dbReference type="ARBA" id="ARBA00042730"/>
    </source>
</evidence>
<dbReference type="PANTHER" id="PTHR11954:SF6">
    <property type="entry name" value="MACROPHAGE MIGRATION INHIBITORY FACTOR"/>
    <property type="match status" value="1"/>
</dbReference>
<evidence type="ECO:0000256" key="5">
    <source>
        <dbReference type="ARBA" id="ARBA00036735"/>
    </source>
</evidence>
<reference evidence="12 13" key="1">
    <citation type="journal article" date="2019" name="Appl. Environ. Microbiol.">
        <title>Environmental Evidence and Genomic Insight of Iron-oxidizing Bacteria Preference Towards More Corrosion Resistant Stainless Steel at Higher Salinities.</title>
        <authorList>
            <person name="Garrison C.E."/>
            <person name="Price K.A."/>
            <person name="Field E.K."/>
        </authorList>
    </citation>
    <scope>NUCLEOTIDE SEQUENCE [LARGE SCALE GENOMIC DNA]</scope>
    <source>
        <strain evidence="12 13">P3</strain>
    </source>
</reference>
<dbReference type="GO" id="GO:0050178">
    <property type="term" value="F:phenylpyruvate tautomerase activity"/>
    <property type="evidence" value="ECO:0007669"/>
    <property type="project" value="UniProtKB-EC"/>
</dbReference>
<dbReference type="GO" id="GO:0004167">
    <property type="term" value="F:dopachrome isomerase activity"/>
    <property type="evidence" value="ECO:0007669"/>
    <property type="project" value="UniProtKB-EC"/>
</dbReference>
<comment type="caution">
    <text evidence="12">The sequence shown here is derived from an EMBL/GenBank/DDBJ whole genome shotgun (WGS) entry which is preliminary data.</text>
</comment>
<dbReference type="AlphaFoldDB" id="A0A5R9GSF6"/>
<dbReference type="GO" id="GO:0005125">
    <property type="term" value="F:cytokine activity"/>
    <property type="evidence" value="ECO:0007669"/>
    <property type="project" value="UniProtKB-KW"/>
</dbReference>
<evidence type="ECO:0000256" key="7">
    <source>
        <dbReference type="ARBA" id="ARBA00038932"/>
    </source>
</evidence>
<dbReference type="SUPFAM" id="SSF55331">
    <property type="entry name" value="Tautomerase/MIF"/>
    <property type="match status" value="1"/>
</dbReference>
<comment type="subcellular location">
    <subcellularLocation>
        <location evidence="1">Secreted</location>
    </subcellularLocation>
</comment>
<evidence type="ECO:0000313" key="12">
    <source>
        <dbReference type="EMBL" id="TLS69131.1"/>
    </source>
</evidence>
<evidence type="ECO:0000256" key="9">
    <source>
        <dbReference type="ARBA" id="ARBA00041631"/>
    </source>
</evidence>
<dbReference type="Proteomes" id="UP000306585">
    <property type="component" value="Unassembled WGS sequence"/>
</dbReference>
<dbReference type="InterPro" id="IPR014347">
    <property type="entry name" value="Tautomerase/MIF_sf"/>
</dbReference>
<accession>A0A5R9GSF6</accession>
<dbReference type="EC" id="5.3.3.12" evidence="7"/>
<keyword evidence="3" id="KW-0964">Secreted</keyword>
<proteinExistence type="predicted"/>
<dbReference type="EC" id="5.3.2.1" evidence="8"/>
<comment type="catalytic activity">
    <reaction evidence="6">
        <text>L-dopachrome = 5,6-dihydroxyindole-2-carboxylate</text>
        <dbReference type="Rhea" id="RHEA:13041"/>
        <dbReference type="ChEBI" id="CHEBI:16875"/>
        <dbReference type="ChEBI" id="CHEBI:57509"/>
        <dbReference type="EC" id="5.3.3.12"/>
    </reaction>
</comment>
<dbReference type="GO" id="GO:0005615">
    <property type="term" value="C:extracellular space"/>
    <property type="evidence" value="ECO:0007669"/>
    <property type="project" value="UniProtKB-KW"/>
</dbReference>
<evidence type="ECO:0000256" key="8">
    <source>
        <dbReference type="ARBA" id="ARBA00039086"/>
    </source>
</evidence>
<dbReference type="RefSeq" id="WP_138237946.1">
    <property type="nucleotide sequence ID" value="NZ_VBRY01000001.1"/>
</dbReference>
<evidence type="ECO:0000256" key="6">
    <source>
        <dbReference type="ARBA" id="ARBA00036823"/>
    </source>
</evidence>
<evidence type="ECO:0000256" key="4">
    <source>
        <dbReference type="ARBA" id="ARBA00023235"/>
    </source>
</evidence>
<gene>
    <name evidence="12" type="ORF">FEF65_01185</name>
</gene>
<evidence type="ECO:0000256" key="10">
    <source>
        <dbReference type="ARBA" id="ARBA00041912"/>
    </source>
</evidence>
<protein>
    <recommendedName>
        <fullName evidence="11">L-dopachrome isomerase</fullName>
        <ecNumber evidence="8">5.3.2.1</ecNumber>
        <ecNumber evidence="7">5.3.3.12</ecNumber>
    </recommendedName>
    <alternativeName>
        <fullName evidence="9">L-dopachrome tautomerase</fullName>
    </alternativeName>
    <alternativeName>
        <fullName evidence="10">Phenylpyruvate tautomerase</fullName>
    </alternativeName>
</protein>
<evidence type="ECO:0000313" key="13">
    <source>
        <dbReference type="Proteomes" id="UP000306585"/>
    </source>
</evidence>
<evidence type="ECO:0000256" key="1">
    <source>
        <dbReference type="ARBA" id="ARBA00004613"/>
    </source>
</evidence>
<organism evidence="12 13">
    <name type="scientific">Mariprofundus erugo</name>
    <dbReference type="NCBI Taxonomy" id="2528639"/>
    <lineage>
        <taxon>Bacteria</taxon>
        <taxon>Pseudomonadati</taxon>
        <taxon>Pseudomonadota</taxon>
        <taxon>Candidatius Mariprofundia</taxon>
        <taxon>Mariprofundales</taxon>
        <taxon>Mariprofundaceae</taxon>
        <taxon>Mariprofundus</taxon>
    </lineage>
</organism>
<comment type="catalytic activity">
    <reaction evidence="5">
        <text>3-phenylpyruvate = enol-phenylpyruvate</text>
        <dbReference type="Rhea" id="RHEA:17097"/>
        <dbReference type="ChEBI" id="CHEBI:16815"/>
        <dbReference type="ChEBI" id="CHEBI:18005"/>
        <dbReference type="EC" id="5.3.2.1"/>
    </reaction>
</comment>
<dbReference type="PANTHER" id="PTHR11954">
    <property type="entry name" value="D-DOPACHROME DECARBOXYLASE"/>
    <property type="match status" value="1"/>
</dbReference>
<dbReference type="InterPro" id="IPR001398">
    <property type="entry name" value="Macrophage_inhib_fac"/>
</dbReference>
<sequence>MPYLHVHTNIEVADSAGLLRVLSAEAAAALGKPERYVMVEISDAKPMLFAGSDAPLAFVELKSLGLTSDRTAALSQRLCALLSRETGLDPARIYIEFAAPEAAMFGWDGGTF</sequence>
<dbReference type="Pfam" id="PF01187">
    <property type="entry name" value="MIF"/>
    <property type="match status" value="1"/>
</dbReference>
<evidence type="ECO:0000256" key="3">
    <source>
        <dbReference type="ARBA" id="ARBA00022525"/>
    </source>
</evidence>
<keyword evidence="2" id="KW-0202">Cytokine</keyword>
<name>A0A5R9GSF6_9PROT</name>
<dbReference type="OrthoDB" id="5769863at2"/>
<dbReference type="EMBL" id="VBRY01000001">
    <property type="protein sequence ID" value="TLS69131.1"/>
    <property type="molecule type" value="Genomic_DNA"/>
</dbReference>